<feature type="compositionally biased region" description="Acidic residues" evidence="1">
    <location>
        <begin position="217"/>
        <end position="226"/>
    </location>
</feature>
<dbReference type="Proteomes" id="UP000464620">
    <property type="component" value="Chromosome B09"/>
</dbReference>
<feature type="region of interest" description="Disordered" evidence="1">
    <location>
        <begin position="34"/>
        <end position="226"/>
    </location>
</feature>
<sequence>MVPYISPWPPLPSPLFVLTASSLVVALAPSIFEASSSKEDEDEDEDPVTHPPTGPPTSPPPTSPPPPRKPPPSSVSGFCRVTSPPPTSPPPPRKPPPSSVSGFCRVTSPPPTSPPPPRKSPTQPPIQVHMEPEQSIQFDVSSSENMGDTGLPPVPIPNESTSIRSPTALPPVPAPQRNTRKLVSRGRAKRRAVEEAPVDDSAETETDEEVAPTRDPNEEDSGVESD</sequence>
<evidence type="ECO:0000313" key="3">
    <source>
        <dbReference type="EMBL" id="QHN76709.1"/>
    </source>
</evidence>
<feature type="compositionally biased region" description="Pro residues" evidence="1">
    <location>
        <begin position="83"/>
        <end position="98"/>
    </location>
</feature>
<feature type="compositionally biased region" description="Polar residues" evidence="1">
    <location>
        <begin position="134"/>
        <end position="146"/>
    </location>
</feature>
<organism evidence="3 4">
    <name type="scientific">Arachis hypogaea</name>
    <name type="common">Peanut</name>
    <dbReference type="NCBI Taxonomy" id="3818"/>
    <lineage>
        <taxon>Eukaryota</taxon>
        <taxon>Viridiplantae</taxon>
        <taxon>Streptophyta</taxon>
        <taxon>Embryophyta</taxon>
        <taxon>Tracheophyta</taxon>
        <taxon>Spermatophyta</taxon>
        <taxon>Magnoliopsida</taxon>
        <taxon>eudicotyledons</taxon>
        <taxon>Gunneridae</taxon>
        <taxon>Pentapetalae</taxon>
        <taxon>rosids</taxon>
        <taxon>fabids</taxon>
        <taxon>Fabales</taxon>
        <taxon>Fabaceae</taxon>
        <taxon>Papilionoideae</taxon>
        <taxon>50 kb inversion clade</taxon>
        <taxon>dalbergioids sensu lato</taxon>
        <taxon>Dalbergieae</taxon>
        <taxon>Pterocarpus clade</taxon>
        <taxon>Arachis</taxon>
    </lineage>
</organism>
<proteinExistence type="predicted"/>
<evidence type="ECO:0000256" key="2">
    <source>
        <dbReference type="SAM" id="SignalP"/>
    </source>
</evidence>
<reference evidence="3 4" key="1">
    <citation type="submission" date="2020-01" db="EMBL/GenBank/DDBJ databases">
        <title>Genome sequence of Arachis hypogaea, cultivar Shitouqi.</title>
        <authorList>
            <person name="Zhuang W."/>
            <person name="Chen H."/>
            <person name="Varshney R."/>
            <person name="Wang D."/>
            <person name="Ming R."/>
        </authorList>
    </citation>
    <scope>NUCLEOTIDE SEQUENCE [LARGE SCALE GENOMIC DNA]</scope>
    <source>
        <tissue evidence="3">Young leaf</tissue>
    </source>
</reference>
<feature type="chain" id="PRO_5025591682" evidence="2">
    <location>
        <begin position="27"/>
        <end position="226"/>
    </location>
</feature>
<feature type="compositionally biased region" description="Basic residues" evidence="1">
    <location>
        <begin position="178"/>
        <end position="190"/>
    </location>
</feature>
<feature type="compositionally biased region" description="Acidic residues" evidence="1">
    <location>
        <begin position="196"/>
        <end position="210"/>
    </location>
</feature>
<dbReference type="EMBL" id="CP031001">
    <property type="protein sequence ID" value="QHN76709.1"/>
    <property type="molecule type" value="Genomic_DNA"/>
</dbReference>
<keyword evidence="2" id="KW-0732">Signal</keyword>
<protein>
    <submittedName>
        <fullName evidence="3">Uncharacterized protein</fullName>
    </submittedName>
</protein>
<gene>
    <name evidence="3" type="ORF">DS421_19g646300</name>
</gene>
<feature type="signal peptide" evidence="2">
    <location>
        <begin position="1"/>
        <end position="26"/>
    </location>
</feature>
<feature type="compositionally biased region" description="Pro residues" evidence="1">
    <location>
        <begin position="108"/>
        <end position="124"/>
    </location>
</feature>
<evidence type="ECO:0000313" key="4">
    <source>
        <dbReference type="Proteomes" id="UP000464620"/>
    </source>
</evidence>
<dbReference type="AlphaFoldDB" id="A0A6B9V5T5"/>
<accession>A0A6B9V5T5</accession>
<feature type="compositionally biased region" description="Pro residues" evidence="1">
    <location>
        <begin position="49"/>
        <end position="73"/>
    </location>
</feature>
<evidence type="ECO:0000256" key="1">
    <source>
        <dbReference type="SAM" id="MobiDB-lite"/>
    </source>
</evidence>
<name>A0A6B9V5T5_ARAHY</name>